<sequence>MIPSSTILYNTYNITQQTSEVTKRTPNAARNLTQPLHMPAVASSHTFVMPTTRPAATQYSSASSSSSSVSDASFRLSMEARPVASVEVLRCLRCHRHVETTSTDDLASTGMIRVGFNLYYCTKCAAAVGYK</sequence>
<dbReference type="Proteomes" id="UP000319160">
    <property type="component" value="Unassembled WGS sequence"/>
</dbReference>
<evidence type="ECO:0000313" key="2">
    <source>
        <dbReference type="Proteomes" id="UP000319160"/>
    </source>
</evidence>
<organism evidence="1 2">
    <name type="scientific">Xylaria flabelliformis</name>
    <dbReference type="NCBI Taxonomy" id="2512241"/>
    <lineage>
        <taxon>Eukaryota</taxon>
        <taxon>Fungi</taxon>
        <taxon>Dikarya</taxon>
        <taxon>Ascomycota</taxon>
        <taxon>Pezizomycotina</taxon>
        <taxon>Sordariomycetes</taxon>
        <taxon>Xylariomycetidae</taxon>
        <taxon>Xylariales</taxon>
        <taxon>Xylariaceae</taxon>
        <taxon>Xylaria</taxon>
    </lineage>
</organism>
<dbReference type="AlphaFoldDB" id="A0A553HZ79"/>
<proteinExistence type="predicted"/>
<gene>
    <name evidence="1" type="ORF">FHL15_005831</name>
</gene>
<name>A0A553HZ79_9PEZI</name>
<dbReference type="EMBL" id="VFLP01000030">
    <property type="protein sequence ID" value="TRX93252.1"/>
    <property type="molecule type" value="Genomic_DNA"/>
</dbReference>
<keyword evidence="2" id="KW-1185">Reference proteome</keyword>
<reference evidence="2" key="1">
    <citation type="submission" date="2019-06" db="EMBL/GenBank/DDBJ databases">
        <title>Draft genome sequence of the griseofulvin-producing fungus Xylaria cubensis strain G536.</title>
        <authorList>
            <person name="Mead M.E."/>
            <person name="Raja H.A."/>
            <person name="Steenwyk J.L."/>
            <person name="Knowles S.L."/>
            <person name="Oberlies N.H."/>
            <person name="Rokas A."/>
        </authorList>
    </citation>
    <scope>NUCLEOTIDE SEQUENCE [LARGE SCALE GENOMIC DNA]</scope>
    <source>
        <strain evidence="2">G536</strain>
    </source>
</reference>
<dbReference type="OrthoDB" id="3920481at2759"/>
<accession>A0A553HZ79</accession>
<protein>
    <submittedName>
        <fullName evidence="1">Uncharacterized protein</fullName>
    </submittedName>
</protein>
<evidence type="ECO:0000313" key="1">
    <source>
        <dbReference type="EMBL" id="TRX93252.1"/>
    </source>
</evidence>
<comment type="caution">
    <text evidence="1">The sequence shown here is derived from an EMBL/GenBank/DDBJ whole genome shotgun (WGS) entry which is preliminary data.</text>
</comment>